<dbReference type="InterPro" id="IPR017900">
    <property type="entry name" value="4Fe4S_Fe_S_CS"/>
</dbReference>
<dbReference type="InterPro" id="IPR011766">
    <property type="entry name" value="TPP_enzyme_TPP-bd"/>
</dbReference>
<evidence type="ECO:0000256" key="2">
    <source>
        <dbReference type="ARBA" id="ARBA00022485"/>
    </source>
</evidence>
<evidence type="ECO:0000256" key="4">
    <source>
        <dbReference type="ARBA" id="ARBA00022982"/>
    </source>
</evidence>
<dbReference type="SMART" id="SM00890">
    <property type="entry name" value="EKR"/>
    <property type="match status" value="1"/>
</dbReference>
<keyword evidence="10" id="KW-1185">Reference proteome</keyword>
<evidence type="ECO:0000256" key="5">
    <source>
        <dbReference type="ARBA" id="ARBA00023002"/>
    </source>
</evidence>
<dbReference type="Gene3D" id="4.10.780.10">
    <property type="entry name" value="Pyruvate-flavodoxin oxidoreductase, EKR domain"/>
    <property type="match status" value="1"/>
</dbReference>
<evidence type="ECO:0000256" key="3">
    <source>
        <dbReference type="ARBA" id="ARBA00022723"/>
    </source>
</evidence>
<dbReference type="Pfam" id="PF12838">
    <property type="entry name" value="Fer4_7"/>
    <property type="match status" value="1"/>
</dbReference>
<sequence length="1229" mass="136584">MSLKSRGLTLPFGRNFAKKLIPVDGNGAAVNVAYHMSEASFLYPITPSTPMGEQYDTWASQGKKNVFGHVPVVRVLQSEAGAAGALHGAASVGTFCTTFTASQGLLLMIPNMFKTAGELWPTVFHVPSRAISTQALSIQGDHADIMCVKNTGFALLSSSTVQECQDMAAVAHMSTIHSQIPFIHFFEGFRLSHQIDSIEPLTPEEMKKLMPFERLEEIRKRSLNPAHPICLGHSQGPDAYFQTVELGNPYYNAIPEIVEANMDTFAKLTGRKYTLFDYYGAPDAEDVIVIMGAGAPTVKECIDLLPGQKLGVLVPRLFRPWSTKRFLETLPKTTKRVSVLDRSKDPAAPAEPLFMDVAFTLKTANHPAKVIGGRYGLASREFTPLHVKAVFDNMRSEKPKETFTVGINDDVTFLSLPAAKLEGFNTNTQMSQSMIWGLGGDGTVGANKAAIKAAIDEKGMYAQGFFSYSADKSNALTRSFLRFSSKPITSQYLIVEADVVGCTLPAYISQYPMIDKLKDNGIFFLNFPWTDFDGVEKHIPASLKISLAKKKAKFYVINATDIAKKCGLNNKISTIIQAVYYHLTGILGDDWLKSTEKWIEKEYGRLGEEVVKKNKNAARLAIPNLKKIDIPDSWLNAVDPPGTFLSKTKVSFIEEAQRKVPGYVNAILNPSFKMTGAQLPVSAFRDSLGGVSPLGSTRWAKKGLSLNAPRWIPETCVQCNACAAVCPHSVIRPFLLSTAEIENAPIEIRDKLITVKAKGKDIENFRFRIQSSPYDCVECELCVNICPTKSIKMASVNGSDEAMEYAKTENDLFVFLMDKIPNRGRIVNDKFTVRGSQFQMPQIEFPGSCQGCNQTMITKILTQLFGKRMIIANASGCSSVWGGSFSKVPFVTDMNGRGPAWARSLFEDNAEFGFGMTIGLQMRRQHLYEEVKKILDDSVFTMSLPKDFTNYLSKWYEHWQNGEMTLALEPLILKSLRKLRHVERLNKLQGVRDLWVKPSHWILGGDGWAYDIGYGGLDHIFSTGKDFNVLVFDNEIYANTGGQQSKATNFGAVAQFASLGKDTGKKDLGYMMMDYGNCYVASCALGSPKDIQYLIKCLKEAESYPGPSLVLCFCNCIMHHIKGAIGAGGAAGLKAHNLAVEGGYWPIYSFDPRRMEQGKNPFELKSKEPNMAKLDEFLNLEVRFNSLSRAKPDLANEMKQNLHNYVMRRYRKYQAFKQVYEPELKQKKQ</sequence>
<dbReference type="PROSITE" id="PS00198">
    <property type="entry name" value="4FE4S_FER_1"/>
    <property type="match status" value="1"/>
</dbReference>
<dbReference type="PANTHER" id="PTHR32154:SF0">
    <property type="entry name" value="PYRUVATE-FLAVODOXIN OXIDOREDUCTASE-RELATED"/>
    <property type="match status" value="1"/>
</dbReference>
<evidence type="ECO:0000256" key="6">
    <source>
        <dbReference type="ARBA" id="ARBA00023004"/>
    </source>
</evidence>
<dbReference type="Gene3D" id="3.30.70.20">
    <property type="match status" value="1"/>
</dbReference>
<dbReference type="PANTHER" id="PTHR32154">
    <property type="entry name" value="PYRUVATE-FLAVODOXIN OXIDOREDUCTASE-RELATED"/>
    <property type="match status" value="1"/>
</dbReference>
<dbReference type="VEuPathDB" id="TrichDB:TRFO_11622"/>
<dbReference type="SUPFAM" id="SSF54862">
    <property type="entry name" value="4Fe-4S ferredoxins"/>
    <property type="match status" value="1"/>
</dbReference>
<dbReference type="Pfam" id="PF01855">
    <property type="entry name" value="POR_N"/>
    <property type="match status" value="1"/>
</dbReference>
<dbReference type="GO" id="GO:0051539">
    <property type="term" value="F:4 iron, 4 sulfur cluster binding"/>
    <property type="evidence" value="ECO:0007669"/>
    <property type="project" value="UniProtKB-KW"/>
</dbReference>
<dbReference type="SUPFAM" id="SSF52518">
    <property type="entry name" value="Thiamin diphosphate-binding fold (THDP-binding)"/>
    <property type="match status" value="2"/>
</dbReference>
<keyword evidence="7" id="KW-0411">Iron-sulfur</keyword>
<dbReference type="NCBIfam" id="TIGR02176">
    <property type="entry name" value="pyruv_ox_red"/>
    <property type="match status" value="1"/>
</dbReference>
<dbReference type="GO" id="GO:0005506">
    <property type="term" value="F:iron ion binding"/>
    <property type="evidence" value="ECO:0007669"/>
    <property type="project" value="InterPro"/>
</dbReference>
<dbReference type="FunFam" id="3.40.50.970:FF:000012">
    <property type="entry name" value="Pyruvate:ferredoxin (Flavodoxin) oxidoreductase"/>
    <property type="match status" value="1"/>
</dbReference>
<dbReference type="AlphaFoldDB" id="A0A1J4J4J0"/>
<dbReference type="GO" id="GO:0022900">
    <property type="term" value="P:electron transport chain"/>
    <property type="evidence" value="ECO:0007669"/>
    <property type="project" value="InterPro"/>
</dbReference>
<dbReference type="FunFam" id="3.40.50.920:FF:000007">
    <property type="entry name" value="Pyruvate:ferredoxin (Flavodoxin) oxidoreductase"/>
    <property type="match status" value="1"/>
</dbReference>
<dbReference type="PROSITE" id="PS51379">
    <property type="entry name" value="4FE4S_FER_2"/>
    <property type="match status" value="2"/>
</dbReference>
<dbReference type="InterPro" id="IPR019456">
    <property type="entry name" value="Pyrv-flavodox_OxRtase_EKR"/>
</dbReference>
<reference evidence="9" key="1">
    <citation type="submission" date="2016-10" db="EMBL/GenBank/DDBJ databases">
        <authorList>
            <person name="Benchimol M."/>
            <person name="Almeida L.G."/>
            <person name="Vasconcelos A.T."/>
            <person name="Perreira-Neves A."/>
            <person name="Rosa I.A."/>
            <person name="Tasca T."/>
            <person name="Bogo M.R."/>
            <person name="de Souza W."/>
        </authorList>
    </citation>
    <scope>NUCLEOTIDE SEQUENCE [LARGE SCALE GENOMIC DNA]</scope>
    <source>
        <strain evidence="9">K</strain>
    </source>
</reference>
<dbReference type="OrthoDB" id="1856718at2759"/>
<dbReference type="InterPro" id="IPR050722">
    <property type="entry name" value="Pyruvate:ferred/Flavod_OxRd"/>
</dbReference>
<dbReference type="GeneID" id="94830842"/>
<dbReference type="Gene3D" id="3.40.50.970">
    <property type="match status" value="2"/>
</dbReference>
<evidence type="ECO:0000256" key="1">
    <source>
        <dbReference type="ARBA" id="ARBA00022448"/>
    </source>
</evidence>
<dbReference type="Proteomes" id="UP000179807">
    <property type="component" value="Unassembled WGS sequence"/>
</dbReference>
<dbReference type="Pfam" id="PF01558">
    <property type="entry name" value="POR"/>
    <property type="match status" value="1"/>
</dbReference>
<dbReference type="InterPro" id="IPR033412">
    <property type="entry name" value="PFOR_II"/>
</dbReference>
<dbReference type="RefSeq" id="XP_068346770.1">
    <property type="nucleotide sequence ID" value="XM_068496138.1"/>
</dbReference>
<keyword evidence="4" id="KW-0249">Electron transport</keyword>
<keyword evidence="6" id="KW-0408">Iron</keyword>
<evidence type="ECO:0000259" key="8">
    <source>
        <dbReference type="PROSITE" id="PS51379"/>
    </source>
</evidence>
<dbReference type="Gene3D" id="3.40.50.920">
    <property type="match status" value="1"/>
</dbReference>
<keyword evidence="5" id="KW-0560">Oxidoreductase</keyword>
<keyword evidence="1" id="KW-0813">Transport</keyword>
<dbReference type="SUPFAM" id="SSF52922">
    <property type="entry name" value="TK C-terminal domain-like"/>
    <property type="match status" value="1"/>
</dbReference>
<name>A0A1J4J4J0_9EUKA</name>
<evidence type="ECO:0000256" key="7">
    <source>
        <dbReference type="ARBA" id="ARBA00023014"/>
    </source>
</evidence>
<dbReference type="Gene3D" id="3.40.920.10">
    <property type="entry name" value="Pyruvate-ferredoxin oxidoreductase, PFOR, domain III"/>
    <property type="match status" value="1"/>
</dbReference>
<accession>A0A1J4J4J0</accession>
<proteinExistence type="predicted"/>
<dbReference type="InterPro" id="IPR029061">
    <property type="entry name" value="THDP-binding"/>
</dbReference>
<dbReference type="EMBL" id="MLAK01001382">
    <property type="protein sequence ID" value="OHS93633.1"/>
    <property type="molecule type" value="Genomic_DNA"/>
</dbReference>
<dbReference type="InterPro" id="IPR009014">
    <property type="entry name" value="Transketo_C/PFOR_II"/>
</dbReference>
<dbReference type="GO" id="GO:0016903">
    <property type="term" value="F:oxidoreductase activity, acting on the aldehyde or oxo group of donors"/>
    <property type="evidence" value="ECO:0007669"/>
    <property type="project" value="InterPro"/>
</dbReference>
<dbReference type="Pfam" id="PF02775">
    <property type="entry name" value="TPP_enzyme_C"/>
    <property type="match status" value="1"/>
</dbReference>
<dbReference type="GO" id="GO:0006979">
    <property type="term" value="P:response to oxidative stress"/>
    <property type="evidence" value="ECO:0007669"/>
    <property type="project" value="TreeGrafter"/>
</dbReference>
<dbReference type="CDD" id="cd07034">
    <property type="entry name" value="TPP_PYR_PFOR_IOR-alpha_like"/>
    <property type="match status" value="1"/>
</dbReference>
<keyword evidence="3" id="KW-0479">Metal-binding</keyword>
<dbReference type="Pfam" id="PF17147">
    <property type="entry name" value="PFOR_II"/>
    <property type="match status" value="1"/>
</dbReference>
<dbReference type="SUPFAM" id="SSF53323">
    <property type="entry name" value="Pyruvate-ferredoxin oxidoreductase, PFOR, domain III"/>
    <property type="match status" value="1"/>
</dbReference>
<dbReference type="InterPro" id="IPR037112">
    <property type="entry name" value="Pyrv-flavodox_OxR_EKR_sf"/>
</dbReference>
<evidence type="ECO:0000313" key="9">
    <source>
        <dbReference type="EMBL" id="OHS93633.1"/>
    </source>
</evidence>
<keyword evidence="9" id="KW-0670">Pyruvate</keyword>
<dbReference type="GO" id="GO:0030976">
    <property type="term" value="F:thiamine pyrophosphate binding"/>
    <property type="evidence" value="ECO:0007669"/>
    <property type="project" value="InterPro"/>
</dbReference>
<feature type="domain" description="4Fe-4S ferredoxin-type" evidence="8">
    <location>
        <begin position="707"/>
        <end position="736"/>
    </location>
</feature>
<dbReference type="InterPro" id="IPR019752">
    <property type="entry name" value="Pyrv/ketoisovalerate_OxRed_cat"/>
</dbReference>
<dbReference type="InterPro" id="IPR002880">
    <property type="entry name" value="Pyrv_Fd/Flavodoxin_OxRdtase_N"/>
</dbReference>
<dbReference type="InterPro" id="IPR002869">
    <property type="entry name" value="Pyrv_flavodox_OxRed_cen"/>
</dbReference>
<gene>
    <name evidence="9" type="ORF">TRFO_11622</name>
</gene>
<dbReference type="InterPro" id="IPR011895">
    <property type="entry name" value="Pyrv_flavodox_OxRed"/>
</dbReference>
<evidence type="ECO:0000313" key="10">
    <source>
        <dbReference type="Proteomes" id="UP000179807"/>
    </source>
</evidence>
<organism evidence="9 10">
    <name type="scientific">Tritrichomonas foetus</name>
    <dbReference type="NCBI Taxonomy" id="1144522"/>
    <lineage>
        <taxon>Eukaryota</taxon>
        <taxon>Metamonada</taxon>
        <taxon>Parabasalia</taxon>
        <taxon>Tritrichomonadida</taxon>
        <taxon>Tritrichomonadidae</taxon>
        <taxon>Tritrichomonas</taxon>
    </lineage>
</organism>
<protein>
    <submittedName>
        <fullName evidence="9">Pyruvate:ferredoxin oxidoreductase D</fullName>
    </submittedName>
</protein>
<feature type="domain" description="4Fe-4S ferredoxin-type" evidence="8">
    <location>
        <begin position="767"/>
        <end position="796"/>
    </location>
</feature>
<comment type="caution">
    <text evidence="9">The sequence shown here is derived from an EMBL/GenBank/DDBJ whole genome shotgun (WGS) entry which is preliminary data.</text>
</comment>
<dbReference type="InterPro" id="IPR017896">
    <property type="entry name" value="4Fe4S_Fe-S-bd"/>
</dbReference>
<keyword evidence="2" id="KW-0004">4Fe-4S</keyword>